<reference evidence="1" key="1">
    <citation type="submission" date="2018-05" db="EMBL/GenBank/DDBJ databases">
        <authorList>
            <person name="Lanie J.A."/>
            <person name="Ng W.-L."/>
            <person name="Kazmierczak K.M."/>
            <person name="Andrzejewski T.M."/>
            <person name="Davidsen T.M."/>
            <person name="Wayne K.J."/>
            <person name="Tettelin H."/>
            <person name="Glass J.I."/>
            <person name="Rusch D."/>
            <person name="Podicherti R."/>
            <person name="Tsui H.-C.T."/>
            <person name="Winkler M.E."/>
        </authorList>
    </citation>
    <scope>NUCLEOTIDE SEQUENCE</scope>
</reference>
<gene>
    <name evidence="1" type="ORF">METZ01_LOCUS489340</name>
</gene>
<accession>A0A383CVW6</accession>
<sequence>MADLTAIPSSVLVAQASPAATGVTHPDSSLEALLA</sequence>
<evidence type="ECO:0000313" key="1">
    <source>
        <dbReference type="EMBL" id="SVE36486.1"/>
    </source>
</evidence>
<protein>
    <submittedName>
        <fullName evidence="1">Uncharacterized protein</fullName>
    </submittedName>
</protein>
<proteinExistence type="predicted"/>
<dbReference type="EMBL" id="UINC01212248">
    <property type="protein sequence ID" value="SVE36486.1"/>
    <property type="molecule type" value="Genomic_DNA"/>
</dbReference>
<feature type="non-terminal residue" evidence="1">
    <location>
        <position position="35"/>
    </location>
</feature>
<dbReference type="AlphaFoldDB" id="A0A383CVW6"/>
<name>A0A383CVW6_9ZZZZ</name>
<organism evidence="1">
    <name type="scientific">marine metagenome</name>
    <dbReference type="NCBI Taxonomy" id="408172"/>
    <lineage>
        <taxon>unclassified sequences</taxon>
        <taxon>metagenomes</taxon>
        <taxon>ecological metagenomes</taxon>
    </lineage>
</organism>